<dbReference type="EMBL" id="JACHFJ010000006">
    <property type="protein sequence ID" value="MBB5373375.1"/>
    <property type="molecule type" value="Genomic_DNA"/>
</dbReference>
<protein>
    <submittedName>
        <fullName evidence="1">Uncharacterized protein</fullName>
    </submittedName>
</protein>
<comment type="caution">
    <text evidence="1">The sequence shown here is derived from an EMBL/GenBank/DDBJ whole genome shotgun (WGS) entry which is preliminary data.</text>
</comment>
<sequence>MAKIHADTGKEAMEAATHLYGHNDSPELWQKLK</sequence>
<accession>A0A840VJM8</accession>
<dbReference type="AlphaFoldDB" id="A0A840VJM8"/>
<reference evidence="1 2" key="1">
    <citation type="submission" date="2020-08" db="EMBL/GenBank/DDBJ databases">
        <title>Genomic Encyclopedia of Type Strains, Phase IV (KMG-IV): sequencing the most valuable type-strain genomes for metagenomic binning, comparative biology and taxonomic classification.</title>
        <authorList>
            <person name="Goeker M."/>
        </authorList>
    </citation>
    <scope>NUCLEOTIDE SEQUENCE [LARGE SCALE GENOMIC DNA]</scope>
    <source>
        <strain evidence="1 2">DSM 27026</strain>
    </source>
</reference>
<name>A0A840VJM8_9PROT</name>
<gene>
    <name evidence="1" type="ORF">HNP71_001635</name>
</gene>
<dbReference type="Proteomes" id="UP000553706">
    <property type="component" value="Unassembled WGS sequence"/>
</dbReference>
<keyword evidence="2" id="KW-1185">Reference proteome</keyword>
<proteinExistence type="predicted"/>
<evidence type="ECO:0000313" key="1">
    <source>
        <dbReference type="EMBL" id="MBB5373375.1"/>
    </source>
</evidence>
<evidence type="ECO:0000313" key="2">
    <source>
        <dbReference type="Proteomes" id="UP000553706"/>
    </source>
</evidence>
<organism evidence="1 2">
    <name type="scientific">Acidocella aromatica</name>
    <dbReference type="NCBI Taxonomy" id="1303579"/>
    <lineage>
        <taxon>Bacteria</taxon>
        <taxon>Pseudomonadati</taxon>
        <taxon>Pseudomonadota</taxon>
        <taxon>Alphaproteobacteria</taxon>
        <taxon>Acetobacterales</taxon>
        <taxon>Acidocellaceae</taxon>
        <taxon>Acidocella</taxon>
    </lineage>
</organism>